<dbReference type="EC" id="2.6.1.1" evidence="1"/>
<evidence type="ECO:0000313" key="2">
    <source>
        <dbReference type="Proteomes" id="UP001140096"/>
    </source>
</evidence>
<sequence>YFSSVPQAPADGILKLSVLSKADSDPSKVDLGVGAYRDDNGKPWVLPVVREAERRLSEDPSYNHEYMGVGGLPAFTDGAQQLIFGSSSPAIGQGRVYTIQTISGTGANMVAAVFLKQFKQPGDAAVYISKPTWGNHRSIFETAGHEVREYKYCDYATLALDIDGMLDDMRSAPRGQIFVLHACAHNPTGIDPTEAQWRQIADVMAERGHFPFFDCAYQGFATGDV</sequence>
<reference evidence="1" key="1">
    <citation type="submission" date="2022-07" db="EMBL/GenBank/DDBJ databases">
        <title>Phylogenomic reconstructions and comparative analyses of Kickxellomycotina fungi.</title>
        <authorList>
            <person name="Reynolds N.K."/>
            <person name="Stajich J.E."/>
            <person name="Barry K."/>
            <person name="Grigoriev I.V."/>
            <person name="Crous P."/>
            <person name="Smith M.E."/>
        </authorList>
    </citation>
    <scope>NUCLEOTIDE SEQUENCE</scope>
    <source>
        <strain evidence="1">CBS 102833</strain>
    </source>
</reference>
<feature type="non-terminal residue" evidence="1">
    <location>
        <position position="225"/>
    </location>
</feature>
<dbReference type="EMBL" id="JANBUP010004074">
    <property type="protein sequence ID" value="KAJ2794934.1"/>
    <property type="molecule type" value="Genomic_DNA"/>
</dbReference>
<keyword evidence="1" id="KW-0032">Aminotransferase</keyword>
<gene>
    <name evidence="1" type="primary">aat2_2</name>
    <name evidence="1" type="ORF">H4S07_006622</name>
</gene>
<dbReference type="Proteomes" id="UP001140096">
    <property type="component" value="Unassembled WGS sequence"/>
</dbReference>
<comment type="caution">
    <text evidence="1">The sequence shown here is derived from an EMBL/GenBank/DDBJ whole genome shotgun (WGS) entry which is preliminary data.</text>
</comment>
<protein>
    <submittedName>
        <fullName evidence="1">Aspartate aminotransferase, cytoplasmic</fullName>
        <ecNumber evidence="1">2.6.1.1</ecNumber>
    </submittedName>
</protein>
<organism evidence="1 2">
    <name type="scientific">Coemansia furcata</name>
    <dbReference type="NCBI Taxonomy" id="417177"/>
    <lineage>
        <taxon>Eukaryota</taxon>
        <taxon>Fungi</taxon>
        <taxon>Fungi incertae sedis</taxon>
        <taxon>Zoopagomycota</taxon>
        <taxon>Kickxellomycotina</taxon>
        <taxon>Kickxellomycetes</taxon>
        <taxon>Kickxellales</taxon>
        <taxon>Kickxellaceae</taxon>
        <taxon>Coemansia</taxon>
    </lineage>
</organism>
<proteinExistence type="predicted"/>
<keyword evidence="2" id="KW-1185">Reference proteome</keyword>
<name>A0ACC1KU04_9FUNG</name>
<evidence type="ECO:0000313" key="1">
    <source>
        <dbReference type="EMBL" id="KAJ2794934.1"/>
    </source>
</evidence>
<keyword evidence="1" id="KW-0808">Transferase</keyword>
<feature type="non-terminal residue" evidence="1">
    <location>
        <position position="1"/>
    </location>
</feature>
<accession>A0ACC1KU04</accession>